<dbReference type="InterPro" id="IPR036869">
    <property type="entry name" value="J_dom_sf"/>
</dbReference>
<evidence type="ECO:0000313" key="6">
    <source>
        <dbReference type="EMBL" id="TCJ30349.1"/>
    </source>
</evidence>
<feature type="region of interest" description="Disordered" evidence="3">
    <location>
        <begin position="73"/>
        <end position="92"/>
    </location>
</feature>
<dbReference type="Gene3D" id="1.10.287.110">
    <property type="entry name" value="DnaJ domain"/>
    <property type="match status" value="1"/>
</dbReference>
<sequence length="272" mass="28053">MSTIDLYAVLGVDAHASVDEIRAAWKRSVADLDPTDPKLNVFNQAGAVLLDPARREKYDAEVAAASAATDADAGAAPVAETKPAPPTSAPVSAPEAVAKAPAAAREVPTGLLAVVGVLLVAAVLAAIFAAGPIGRALPDRGVPASEQRLGDAVTAAEKAAVPVLSYDYRHMAQDEKAATAQMTPDFAKKFESLFALIEQNAPATQSVVAVQVVGSAVADSTAKTVDVLLFVNRPTTKKGQADPVVYKDFVTFTMKASDGHWLVDSLKATPAA</sequence>
<proteinExistence type="predicted"/>
<organism evidence="6 7">
    <name type="scientific">Nocardioides jejuensis</name>
    <dbReference type="NCBI Taxonomy" id="2502782"/>
    <lineage>
        <taxon>Bacteria</taxon>
        <taxon>Bacillati</taxon>
        <taxon>Actinomycetota</taxon>
        <taxon>Actinomycetes</taxon>
        <taxon>Propionibacteriales</taxon>
        <taxon>Nocardioidaceae</taxon>
        <taxon>Nocardioides</taxon>
    </lineage>
</organism>
<protein>
    <recommendedName>
        <fullName evidence="5">J domain-containing protein</fullName>
    </recommendedName>
</protein>
<feature type="domain" description="J" evidence="5">
    <location>
        <begin position="5"/>
        <end position="62"/>
    </location>
</feature>
<evidence type="ECO:0000313" key="7">
    <source>
        <dbReference type="Proteomes" id="UP000295453"/>
    </source>
</evidence>
<evidence type="ECO:0000256" key="3">
    <source>
        <dbReference type="SAM" id="MobiDB-lite"/>
    </source>
</evidence>
<dbReference type="PANTHER" id="PTHR37042:SF4">
    <property type="entry name" value="OUTER MEMBRANE PROTEIN RV1973"/>
    <property type="match status" value="1"/>
</dbReference>
<dbReference type="SUPFAM" id="SSF46565">
    <property type="entry name" value="Chaperone J-domain"/>
    <property type="match status" value="1"/>
</dbReference>
<dbReference type="OrthoDB" id="3829670at2"/>
<dbReference type="Proteomes" id="UP000295453">
    <property type="component" value="Unassembled WGS sequence"/>
</dbReference>
<keyword evidence="2 4" id="KW-0472">Membrane</keyword>
<keyword evidence="4" id="KW-1133">Transmembrane helix</keyword>
<comment type="subcellular location">
    <subcellularLocation>
        <location evidence="1">Membrane</location>
    </subcellularLocation>
</comment>
<accession>A0A4R1CGQ5</accession>
<keyword evidence="4" id="KW-0812">Transmembrane</keyword>
<dbReference type="PROSITE" id="PS50076">
    <property type="entry name" value="DNAJ_2"/>
    <property type="match status" value="1"/>
</dbReference>
<keyword evidence="7" id="KW-1185">Reference proteome</keyword>
<evidence type="ECO:0000256" key="1">
    <source>
        <dbReference type="ARBA" id="ARBA00004370"/>
    </source>
</evidence>
<feature type="compositionally biased region" description="Low complexity" evidence="3">
    <location>
        <begin position="73"/>
        <end position="82"/>
    </location>
</feature>
<feature type="transmembrane region" description="Helical" evidence="4">
    <location>
        <begin position="111"/>
        <end position="130"/>
    </location>
</feature>
<dbReference type="InterPro" id="IPR001623">
    <property type="entry name" value="DnaJ_domain"/>
</dbReference>
<gene>
    <name evidence="6" type="ORF">EPD65_03865</name>
</gene>
<evidence type="ECO:0000259" key="5">
    <source>
        <dbReference type="PROSITE" id="PS50076"/>
    </source>
</evidence>
<name>A0A4R1CGQ5_9ACTN</name>
<comment type="caution">
    <text evidence="6">The sequence shown here is derived from an EMBL/GenBank/DDBJ whole genome shotgun (WGS) entry which is preliminary data.</text>
</comment>
<evidence type="ECO:0000256" key="2">
    <source>
        <dbReference type="ARBA" id="ARBA00023136"/>
    </source>
</evidence>
<dbReference type="GO" id="GO:0016020">
    <property type="term" value="C:membrane"/>
    <property type="evidence" value="ECO:0007669"/>
    <property type="project" value="UniProtKB-SubCell"/>
</dbReference>
<dbReference type="EMBL" id="SJZJ01000004">
    <property type="protein sequence ID" value="TCJ30349.1"/>
    <property type="molecule type" value="Genomic_DNA"/>
</dbReference>
<reference evidence="6 7" key="1">
    <citation type="submission" date="2019-03" db="EMBL/GenBank/DDBJ databases">
        <authorList>
            <person name="Kim M.K.M."/>
        </authorList>
    </citation>
    <scope>NUCLEOTIDE SEQUENCE [LARGE SCALE GENOMIC DNA]</scope>
    <source>
        <strain evidence="6 7">18JY15-6</strain>
    </source>
</reference>
<dbReference type="RefSeq" id="WP_131581849.1">
    <property type="nucleotide sequence ID" value="NZ_SJZJ01000004.1"/>
</dbReference>
<evidence type="ECO:0000256" key="4">
    <source>
        <dbReference type="SAM" id="Phobius"/>
    </source>
</evidence>
<dbReference type="PANTHER" id="PTHR37042">
    <property type="entry name" value="OUTER MEMBRANE PROTEIN RV1973"/>
    <property type="match status" value="1"/>
</dbReference>
<dbReference type="AlphaFoldDB" id="A0A4R1CGQ5"/>